<dbReference type="PROSITE" id="PS51755">
    <property type="entry name" value="OMPR_PHOB"/>
    <property type="match status" value="1"/>
</dbReference>
<keyword evidence="5" id="KW-1185">Reference proteome</keyword>
<organism evidence="4 5">
    <name type="scientific">Faecalitalea cylindroides</name>
    <dbReference type="NCBI Taxonomy" id="39483"/>
    <lineage>
        <taxon>Bacteria</taxon>
        <taxon>Bacillati</taxon>
        <taxon>Bacillota</taxon>
        <taxon>Erysipelotrichia</taxon>
        <taxon>Erysipelotrichales</taxon>
        <taxon>Erysipelotrichaceae</taxon>
        <taxon>Faecalitalea</taxon>
    </lineage>
</organism>
<dbReference type="GO" id="GO:0006355">
    <property type="term" value="P:regulation of DNA-templated transcription"/>
    <property type="evidence" value="ECO:0007669"/>
    <property type="project" value="InterPro"/>
</dbReference>
<evidence type="ECO:0000259" key="3">
    <source>
        <dbReference type="PROSITE" id="PS51755"/>
    </source>
</evidence>
<protein>
    <submittedName>
        <fullName evidence="4">Transcriptional regulator</fullName>
    </submittedName>
</protein>
<dbReference type="SMART" id="SM00862">
    <property type="entry name" value="Trans_reg_C"/>
    <property type="match status" value="1"/>
</dbReference>
<dbReference type="SUPFAM" id="SSF46894">
    <property type="entry name" value="C-terminal effector domain of the bipartite response regulators"/>
    <property type="match status" value="1"/>
</dbReference>
<dbReference type="GO" id="GO:0003677">
    <property type="term" value="F:DNA binding"/>
    <property type="evidence" value="ECO:0007669"/>
    <property type="project" value="UniProtKB-UniRule"/>
</dbReference>
<sequence>MLMDGGDDMKNYKKLVIKVDETIASELIANDSDDFDGQDLNEDDQTYYLKDPIEKDDYMIHEGRIVYGKNLVVLDPQRSFITIRETFRSGDLVMNFETGEFFRNEEKLNLSYIEQFLLEIFVRNANRILSREQIISMFESISKKGIVDNTLSVYISRLRKALGTYKGMGYIKTYHKLGYKWNHKIR</sequence>
<name>A0A1Y4LPP0_9FIRM</name>
<evidence type="ECO:0000256" key="2">
    <source>
        <dbReference type="PROSITE-ProRule" id="PRU01091"/>
    </source>
</evidence>
<feature type="domain" description="OmpR/PhoB-type" evidence="3">
    <location>
        <begin position="84"/>
        <end position="183"/>
    </location>
</feature>
<dbReference type="CDD" id="cd00383">
    <property type="entry name" value="trans_reg_C"/>
    <property type="match status" value="1"/>
</dbReference>
<dbReference type="AlphaFoldDB" id="A0A1Y4LPP0"/>
<evidence type="ECO:0000313" key="4">
    <source>
        <dbReference type="EMBL" id="OUP58663.1"/>
    </source>
</evidence>
<dbReference type="Pfam" id="PF00486">
    <property type="entry name" value="Trans_reg_C"/>
    <property type="match status" value="1"/>
</dbReference>
<accession>A0A1Y4LPP0</accession>
<dbReference type="InterPro" id="IPR001867">
    <property type="entry name" value="OmpR/PhoB-type_DNA-bd"/>
</dbReference>
<dbReference type="InterPro" id="IPR016032">
    <property type="entry name" value="Sig_transdc_resp-reg_C-effctor"/>
</dbReference>
<gene>
    <name evidence="4" type="ORF">B5F14_07840</name>
</gene>
<evidence type="ECO:0000256" key="1">
    <source>
        <dbReference type="ARBA" id="ARBA00023125"/>
    </source>
</evidence>
<dbReference type="EMBL" id="NFKM01000016">
    <property type="protein sequence ID" value="OUP58663.1"/>
    <property type="molecule type" value="Genomic_DNA"/>
</dbReference>
<dbReference type="Gene3D" id="1.10.10.10">
    <property type="entry name" value="Winged helix-like DNA-binding domain superfamily/Winged helix DNA-binding domain"/>
    <property type="match status" value="1"/>
</dbReference>
<dbReference type="InterPro" id="IPR036388">
    <property type="entry name" value="WH-like_DNA-bd_sf"/>
</dbReference>
<reference evidence="5" key="1">
    <citation type="submission" date="2017-04" db="EMBL/GenBank/DDBJ databases">
        <title>Function of individual gut microbiota members based on whole genome sequencing of pure cultures obtained from chicken caecum.</title>
        <authorList>
            <person name="Medvecky M."/>
            <person name="Cejkova D."/>
            <person name="Polansky O."/>
            <person name="Karasova D."/>
            <person name="Kubasova T."/>
            <person name="Cizek A."/>
            <person name="Rychlik I."/>
        </authorList>
    </citation>
    <scope>NUCLEOTIDE SEQUENCE [LARGE SCALE GENOMIC DNA]</scope>
    <source>
        <strain evidence="5">An178</strain>
    </source>
</reference>
<keyword evidence="1 2" id="KW-0238">DNA-binding</keyword>
<evidence type="ECO:0000313" key="5">
    <source>
        <dbReference type="Proteomes" id="UP000195447"/>
    </source>
</evidence>
<proteinExistence type="predicted"/>
<feature type="DNA-binding region" description="OmpR/PhoB-type" evidence="2">
    <location>
        <begin position="84"/>
        <end position="183"/>
    </location>
</feature>
<comment type="caution">
    <text evidence="4">The sequence shown here is derived from an EMBL/GenBank/DDBJ whole genome shotgun (WGS) entry which is preliminary data.</text>
</comment>
<dbReference type="GO" id="GO:0000160">
    <property type="term" value="P:phosphorelay signal transduction system"/>
    <property type="evidence" value="ECO:0007669"/>
    <property type="project" value="InterPro"/>
</dbReference>
<dbReference type="Proteomes" id="UP000195447">
    <property type="component" value="Unassembled WGS sequence"/>
</dbReference>